<evidence type="ECO:0000313" key="4">
    <source>
        <dbReference type="Proteomes" id="UP000266568"/>
    </source>
</evidence>
<dbReference type="PROSITE" id="PS51318">
    <property type="entry name" value="TAT"/>
    <property type="match status" value="1"/>
</dbReference>
<dbReference type="InterPro" id="IPR038607">
    <property type="entry name" value="PhoD-like_sf"/>
</dbReference>
<dbReference type="EMBL" id="QXDC01000002">
    <property type="protein sequence ID" value="RIA46246.1"/>
    <property type="molecule type" value="Genomic_DNA"/>
</dbReference>
<feature type="domain" description="PhoD-like phosphatase metallophosphatase" evidence="1">
    <location>
        <begin position="152"/>
        <end position="495"/>
    </location>
</feature>
<protein>
    <submittedName>
        <fullName evidence="3">Alkaline phosphatase D</fullName>
    </submittedName>
</protein>
<evidence type="ECO:0000259" key="2">
    <source>
        <dbReference type="Pfam" id="PF16655"/>
    </source>
</evidence>
<evidence type="ECO:0000259" key="1">
    <source>
        <dbReference type="Pfam" id="PF09423"/>
    </source>
</evidence>
<sequence length="526" mass="58416">MSTFDRRAVLKSAGGLALFAGLDPFARAWAAPKFADDPFALGVASGDPWPDGFVIWTRLAPRPLEPHAGMPALGVPVRWEVAEDERFARIVRVGEAIARPELAHSVHIEVAGLQAGRPYWYRFLVEGAEASPVGRVRTAPAAGTLPDRVRLGLAGCQSYPQGWYDAWRHLSQEPDLDAVFHYGDYIYEGGQASSYVIKDSAGRVVDRTHASDEIYSLDDYRGRYAQYKADPDLKAAHHAAAFITSFDDHEVDNNWAAVADQDGTTPELFLLRRFAAMQAWYEHMPVRKAQFPRPDGLTMYRRLDYGRLLRMHVLDTRSYRSDQLCETPEEQACRREDGPDSTILGAAQEAWLGDGLRNDACWNLIAQQVRVMPLVRRRPDGSPAPVAADSWDGYPVARARLVQTIRERNLTNVVIATGDAHIHNVGVVPVRDEELDGPAAATEFLGTSISSGGDGVADSAARQAYLRYNPHFELMNQQRGYQIFDIAPAEWRTDLKVMDQVQAPGGRLSTLARFAVTPDTPRLHMV</sequence>
<dbReference type="OrthoDB" id="327733at2"/>
<dbReference type="Gene3D" id="3.60.21.70">
    <property type="entry name" value="PhoD-like phosphatase"/>
    <property type="match status" value="1"/>
</dbReference>
<dbReference type="InterPro" id="IPR032093">
    <property type="entry name" value="PhoD_N"/>
</dbReference>
<dbReference type="Pfam" id="PF09423">
    <property type="entry name" value="PhoD"/>
    <property type="match status" value="1"/>
</dbReference>
<dbReference type="CDD" id="cd07389">
    <property type="entry name" value="MPP_PhoD"/>
    <property type="match status" value="1"/>
</dbReference>
<evidence type="ECO:0000313" key="3">
    <source>
        <dbReference type="EMBL" id="RIA46246.1"/>
    </source>
</evidence>
<dbReference type="PANTHER" id="PTHR43606">
    <property type="entry name" value="PHOSPHATASE, PUTATIVE (AFU_ORTHOLOGUE AFUA_6G08710)-RELATED"/>
    <property type="match status" value="1"/>
</dbReference>
<dbReference type="RefSeq" id="WP_119034483.1">
    <property type="nucleotide sequence ID" value="NZ_QXDC01000002.1"/>
</dbReference>
<dbReference type="InterPro" id="IPR029052">
    <property type="entry name" value="Metallo-depent_PP-like"/>
</dbReference>
<organism evidence="3 4">
    <name type="scientific">Hephaestia caeni</name>
    <dbReference type="NCBI Taxonomy" id="645617"/>
    <lineage>
        <taxon>Bacteria</taxon>
        <taxon>Pseudomonadati</taxon>
        <taxon>Pseudomonadota</taxon>
        <taxon>Alphaproteobacteria</taxon>
        <taxon>Sphingomonadales</taxon>
        <taxon>Sphingomonadaceae</taxon>
        <taxon>Hephaestia</taxon>
    </lineage>
</organism>
<accession>A0A397P9H6</accession>
<feature type="domain" description="Phospholipase D N-terminal" evidence="2">
    <location>
        <begin position="41"/>
        <end position="138"/>
    </location>
</feature>
<dbReference type="InterPro" id="IPR018946">
    <property type="entry name" value="PhoD-like_MPP"/>
</dbReference>
<reference evidence="3 4" key="1">
    <citation type="submission" date="2018-08" db="EMBL/GenBank/DDBJ databases">
        <title>Genomic Encyclopedia of Type Strains, Phase IV (KMG-IV): sequencing the most valuable type-strain genomes for metagenomic binning, comparative biology and taxonomic classification.</title>
        <authorList>
            <person name="Goeker M."/>
        </authorList>
    </citation>
    <scope>NUCLEOTIDE SEQUENCE [LARGE SCALE GENOMIC DNA]</scope>
    <source>
        <strain evidence="3 4">DSM 25527</strain>
    </source>
</reference>
<dbReference type="AlphaFoldDB" id="A0A397P9H6"/>
<dbReference type="InterPro" id="IPR006311">
    <property type="entry name" value="TAT_signal"/>
</dbReference>
<dbReference type="Gene3D" id="2.60.40.380">
    <property type="entry name" value="Purple acid phosphatase-like, N-terminal"/>
    <property type="match status" value="1"/>
</dbReference>
<proteinExistence type="predicted"/>
<dbReference type="SUPFAM" id="SSF56300">
    <property type="entry name" value="Metallo-dependent phosphatases"/>
    <property type="match status" value="1"/>
</dbReference>
<dbReference type="Proteomes" id="UP000266568">
    <property type="component" value="Unassembled WGS sequence"/>
</dbReference>
<keyword evidence="4" id="KW-1185">Reference proteome</keyword>
<dbReference type="InterPro" id="IPR052900">
    <property type="entry name" value="Phospholipid_Metab_Enz"/>
</dbReference>
<dbReference type="PANTHER" id="PTHR43606:SF2">
    <property type="entry name" value="ALKALINE PHOSPHATASE FAMILY PROTEIN (AFU_ORTHOLOGUE AFUA_5G03860)"/>
    <property type="match status" value="1"/>
</dbReference>
<name>A0A397P9H6_9SPHN</name>
<dbReference type="Pfam" id="PF16655">
    <property type="entry name" value="PhoD_N"/>
    <property type="match status" value="1"/>
</dbReference>
<comment type="caution">
    <text evidence="3">The sequence shown here is derived from an EMBL/GenBank/DDBJ whole genome shotgun (WGS) entry which is preliminary data.</text>
</comment>
<gene>
    <name evidence="3" type="ORF">DFR49_0779</name>
</gene>